<dbReference type="CDD" id="cd05016">
    <property type="entry name" value="SIS_PGI_2"/>
    <property type="match status" value="1"/>
</dbReference>
<evidence type="ECO:0000256" key="3">
    <source>
        <dbReference type="ARBA" id="ARBA00011952"/>
    </source>
</evidence>
<comment type="similarity">
    <text evidence="2 8">Belongs to the GPI family.</text>
</comment>
<dbReference type="HAMAP" id="MF_00473">
    <property type="entry name" value="G6P_isomerase"/>
    <property type="match status" value="1"/>
</dbReference>
<evidence type="ECO:0000256" key="6">
    <source>
        <dbReference type="ARBA" id="ARBA00023235"/>
    </source>
</evidence>
<dbReference type="InterPro" id="IPR046348">
    <property type="entry name" value="SIS_dom_sf"/>
</dbReference>
<dbReference type="Proteomes" id="UP001632038">
    <property type="component" value="Unassembled WGS sequence"/>
</dbReference>
<comment type="catalytic activity">
    <reaction evidence="7 8">
        <text>alpha-D-glucose 6-phosphate = beta-D-fructose 6-phosphate</text>
        <dbReference type="Rhea" id="RHEA:11816"/>
        <dbReference type="ChEBI" id="CHEBI:57634"/>
        <dbReference type="ChEBI" id="CHEBI:58225"/>
        <dbReference type="EC" id="5.3.1.9"/>
    </reaction>
</comment>
<dbReference type="PROSITE" id="PS00174">
    <property type="entry name" value="P_GLUCOSE_ISOMERASE_2"/>
    <property type="match status" value="1"/>
</dbReference>
<keyword evidence="5 8" id="KW-0324">Glycolysis</keyword>
<protein>
    <recommendedName>
        <fullName evidence="3 8">Glucose-6-phosphate isomerase</fullName>
        <ecNumber evidence="3 8">5.3.1.9</ecNumber>
    </recommendedName>
</protein>
<dbReference type="GO" id="GO:0006096">
    <property type="term" value="P:glycolytic process"/>
    <property type="evidence" value="ECO:0007669"/>
    <property type="project" value="UniProtKB-KW"/>
</dbReference>
<dbReference type="CDD" id="cd05015">
    <property type="entry name" value="SIS_PGI_1"/>
    <property type="match status" value="1"/>
</dbReference>
<dbReference type="PANTHER" id="PTHR11469:SF1">
    <property type="entry name" value="GLUCOSE-6-PHOSPHATE ISOMERASE"/>
    <property type="match status" value="1"/>
</dbReference>
<dbReference type="PROSITE" id="PS51463">
    <property type="entry name" value="P_GLUCOSE_ISOMERASE_3"/>
    <property type="match status" value="1"/>
</dbReference>
<evidence type="ECO:0000256" key="2">
    <source>
        <dbReference type="ARBA" id="ARBA00006604"/>
    </source>
</evidence>
<dbReference type="AlphaFoldDB" id="A0ABD3BQ32"/>
<comment type="pathway">
    <text evidence="1 8">Carbohydrate degradation; glycolysis; D-glyceraldehyde 3-phosphate and glycerone phosphate from D-glucose: step 2/4.</text>
</comment>
<evidence type="ECO:0000256" key="7">
    <source>
        <dbReference type="ARBA" id="ARBA00029321"/>
    </source>
</evidence>
<evidence type="ECO:0000256" key="1">
    <source>
        <dbReference type="ARBA" id="ARBA00004926"/>
    </source>
</evidence>
<keyword evidence="6 8" id="KW-0413">Isomerase</keyword>
<dbReference type="FunFam" id="3.40.50.10490:FF:000023">
    <property type="entry name" value="Glucose-6-phosphate isomerase"/>
    <property type="match status" value="1"/>
</dbReference>
<dbReference type="InterPro" id="IPR001672">
    <property type="entry name" value="G6P_Isomerase"/>
</dbReference>
<organism evidence="9 10">
    <name type="scientific">Castilleja foliolosa</name>
    <dbReference type="NCBI Taxonomy" id="1961234"/>
    <lineage>
        <taxon>Eukaryota</taxon>
        <taxon>Viridiplantae</taxon>
        <taxon>Streptophyta</taxon>
        <taxon>Embryophyta</taxon>
        <taxon>Tracheophyta</taxon>
        <taxon>Spermatophyta</taxon>
        <taxon>Magnoliopsida</taxon>
        <taxon>eudicotyledons</taxon>
        <taxon>Gunneridae</taxon>
        <taxon>Pentapetalae</taxon>
        <taxon>asterids</taxon>
        <taxon>lamiids</taxon>
        <taxon>Lamiales</taxon>
        <taxon>Orobanchaceae</taxon>
        <taxon>Pedicularideae</taxon>
        <taxon>Castillejinae</taxon>
        <taxon>Castilleja</taxon>
    </lineage>
</organism>
<sequence length="618" mass="68053">MTSSISSGLSLKQLTPHRLLHQNPSLVSYPSSTIRIAAHFRPHRVAREVPPTTLSSSANDVVLPQKSAGLEKDPRELWKRYVDWLYQHKELGLYLDVSRVGFTDQFFQEMEPRLQKAFTDMVELEKGAIANPDEGRMVGHYWLRSPKLAPRAILTQQIEKTLDRICEFAEQVISGKISPPQEGKFTQILSIGIGGSALGPQFVAEALAPDNPPLKIRFIDNTDPAGIDHQIAQLGSELGSTLVIVVSKSGGTPETRNGLLEVQKAFREAGLDFAKQVLVSGGVAITQENSLLDNTSRIEGWLARFPMFDWVGGRTSEMSAVGLLAAALQGIDIKEMLAGAALMDEANRTTQVRNNPAAMLAMCWYWATNGVGSKDMVVLPYKDSLLLFSRYLQQLVMESLGKEFDLDGNRVNQGITVYGNKGSTDQHAYIQQLRDGVHNFFVTFIEVLRDRPPGHDWELEPGVTCGDYLFGFLHGTRSALYANDRESITVTVQEVTPRSVGALVALYERAVGLYASLVNINAYHQPGVEAGKKAAGEVLALQKRVLAVLNEASCKEPVEPLTLDEIAEQCHAPEEIEMIYKIISHMAANDRALIAEGSCGSPRSVKVYLGECNVDEMY</sequence>
<comment type="caution">
    <text evidence="9">The sequence shown here is derived from an EMBL/GenBank/DDBJ whole genome shotgun (WGS) entry which is preliminary data.</text>
</comment>
<dbReference type="InterPro" id="IPR035476">
    <property type="entry name" value="SIS_PGI_1"/>
</dbReference>
<keyword evidence="10" id="KW-1185">Reference proteome</keyword>
<name>A0ABD3BQ32_9LAMI</name>
<proteinExistence type="inferred from homology"/>
<dbReference type="GO" id="GO:0006094">
    <property type="term" value="P:gluconeogenesis"/>
    <property type="evidence" value="ECO:0007669"/>
    <property type="project" value="UniProtKB-KW"/>
</dbReference>
<keyword evidence="4 8" id="KW-0312">Gluconeogenesis</keyword>
<dbReference type="EMBL" id="JAVIJP010000066">
    <property type="protein sequence ID" value="KAL3619618.1"/>
    <property type="molecule type" value="Genomic_DNA"/>
</dbReference>
<dbReference type="Pfam" id="PF00342">
    <property type="entry name" value="PGI"/>
    <property type="match status" value="2"/>
</dbReference>
<dbReference type="SUPFAM" id="SSF53697">
    <property type="entry name" value="SIS domain"/>
    <property type="match status" value="1"/>
</dbReference>
<dbReference type="PRINTS" id="PR00662">
    <property type="entry name" value="G6PISOMERASE"/>
</dbReference>
<dbReference type="NCBIfam" id="NF010696">
    <property type="entry name" value="PRK14096.1"/>
    <property type="match status" value="1"/>
</dbReference>
<reference evidence="10" key="1">
    <citation type="journal article" date="2024" name="IScience">
        <title>Strigolactones Initiate the Formation of Haustorium-like Structures in Castilleja.</title>
        <authorList>
            <person name="Buerger M."/>
            <person name="Peterson D."/>
            <person name="Chory J."/>
        </authorList>
    </citation>
    <scope>NUCLEOTIDE SEQUENCE [LARGE SCALE GENOMIC DNA]</scope>
</reference>
<accession>A0ABD3BQ32</accession>
<dbReference type="Gene3D" id="3.40.50.10490">
    <property type="entry name" value="Glucose-6-phosphate isomerase like protein, domain 1"/>
    <property type="match status" value="3"/>
</dbReference>
<dbReference type="EC" id="5.3.1.9" evidence="3 8"/>
<gene>
    <name evidence="9" type="primary">PGI1_2</name>
    <name evidence="9" type="ORF">CASFOL_034530</name>
</gene>
<evidence type="ECO:0000256" key="8">
    <source>
        <dbReference type="RuleBase" id="RU000612"/>
    </source>
</evidence>
<dbReference type="PANTHER" id="PTHR11469">
    <property type="entry name" value="GLUCOSE-6-PHOSPHATE ISOMERASE"/>
    <property type="match status" value="1"/>
</dbReference>
<evidence type="ECO:0000256" key="4">
    <source>
        <dbReference type="ARBA" id="ARBA00022432"/>
    </source>
</evidence>
<evidence type="ECO:0000256" key="5">
    <source>
        <dbReference type="ARBA" id="ARBA00023152"/>
    </source>
</evidence>
<dbReference type="InterPro" id="IPR035482">
    <property type="entry name" value="SIS_PGI_2"/>
</dbReference>
<evidence type="ECO:0000313" key="10">
    <source>
        <dbReference type="Proteomes" id="UP001632038"/>
    </source>
</evidence>
<dbReference type="GO" id="GO:0004347">
    <property type="term" value="F:glucose-6-phosphate isomerase activity"/>
    <property type="evidence" value="ECO:0007669"/>
    <property type="project" value="UniProtKB-EC"/>
</dbReference>
<dbReference type="InterPro" id="IPR018189">
    <property type="entry name" value="Phosphoglucose_isomerase_CS"/>
</dbReference>
<evidence type="ECO:0000313" key="9">
    <source>
        <dbReference type="EMBL" id="KAL3619618.1"/>
    </source>
</evidence>
<dbReference type="FunFam" id="3.40.50.10490:FF:000021">
    <property type="entry name" value="Glucose-6-phosphate isomerase"/>
    <property type="match status" value="1"/>
</dbReference>